<accession>A0A9R0RYF6</accession>
<evidence type="ECO:0000313" key="2">
    <source>
        <dbReference type="Proteomes" id="UP000324705"/>
    </source>
</evidence>
<proteinExistence type="predicted"/>
<reference evidence="1 2" key="1">
    <citation type="submission" date="2017-09" db="EMBL/GenBank/DDBJ databases">
        <authorList>
            <consortium name="International Durum Wheat Genome Sequencing Consortium (IDWGSC)"/>
            <person name="Milanesi L."/>
        </authorList>
    </citation>
    <scope>NUCLEOTIDE SEQUENCE [LARGE SCALE GENOMIC DNA]</scope>
    <source>
        <strain evidence="2">cv. Svevo</strain>
    </source>
</reference>
<dbReference type="InterPro" id="IPR055290">
    <property type="entry name" value="At3g26010-like"/>
</dbReference>
<dbReference type="PANTHER" id="PTHR35546:SF105">
    <property type="entry name" value="OS05G0139200 PROTEIN"/>
    <property type="match status" value="1"/>
</dbReference>
<dbReference type="EMBL" id="LT934115">
    <property type="protein sequence ID" value="VAH68431.1"/>
    <property type="molecule type" value="Genomic_DNA"/>
</dbReference>
<dbReference type="Proteomes" id="UP000324705">
    <property type="component" value="Chromosome 3A"/>
</dbReference>
<evidence type="ECO:0008006" key="3">
    <source>
        <dbReference type="Google" id="ProtNLM"/>
    </source>
</evidence>
<dbReference type="AlphaFoldDB" id="A0A9R0RYF6"/>
<sequence>MLVEPKTDYVVCNPAAEKWVTVPATEWSSKVDDVRLGFDSAVSSHFHVFELVPTLSLDVNKGYDDSIEEVGIYSSEARDWTHQIEWDYPFVIGNFSGSAFLSGVLYLPSGHDSVAAINVEGNCRIISVPTSHDGGPDVYVSRGQLYLTIQGASELSIWVLTDSSSENCWTLKLNGSYLQLFGIEYSSSKHRVISAQPEHDVIFIAVESESGYLSLVKLCSYEMDSGELRVICDLGWNSSCPYLPYVPLFSESLADGH</sequence>
<gene>
    <name evidence="1" type="ORF">TRITD_3Av1G254240</name>
</gene>
<evidence type="ECO:0000313" key="1">
    <source>
        <dbReference type="EMBL" id="VAH68431.1"/>
    </source>
</evidence>
<dbReference type="PANTHER" id="PTHR35546">
    <property type="entry name" value="F-BOX PROTEIN INTERACTION DOMAIN PROTEIN-RELATED"/>
    <property type="match status" value="1"/>
</dbReference>
<name>A0A9R0RYF6_TRITD</name>
<keyword evidence="2" id="KW-1185">Reference proteome</keyword>
<organism evidence="1 2">
    <name type="scientific">Triticum turgidum subsp. durum</name>
    <name type="common">Durum wheat</name>
    <name type="synonym">Triticum durum</name>
    <dbReference type="NCBI Taxonomy" id="4567"/>
    <lineage>
        <taxon>Eukaryota</taxon>
        <taxon>Viridiplantae</taxon>
        <taxon>Streptophyta</taxon>
        <taxon>Embryophyta</taxon>
        <taxon>Tracheophyta</taxon>
        <taxon>Spermatophyta</taxon>
        <taxon>Magnoliopsida</taxon>
        <taxon>Liliopsida</taxon>
        <taxon>Poales</taxon>
        <taxon>Poaceae</taxon>
        <taxon>BOP clade</taxon>
        <taxon>Pooideae</taxon>
        <taxon>Triticodae</taxon>
        <taxon>Triticeae</taxon>
        <taxon>Triticinae</taxon>
        <taxon>Triticum</taxon>
    </lineage>
</organism>
<protein>
    <recommendedName>
        <fullName evidence="3">F-box associated domain-containing protein</fullName>
    </recommendedName>
</protein>
<dbReference type="Gramene" id="TRITD3Av1G254240.1">
    <property type="protein sequence ID" value="TRITD3Av1G254240.1"/>
    <property type="gene ID" value="TRITD3Av1G254240"/>
</dbReference>